<dbReference type="Gene3D" id="2.120.10.30">
    <property type="entry name" value="TolB, C-terminal domain"/>
    <property type="match status" value="1"/>
</dbReference>
<dbReference type="InterPro" id="IPR051344">
    <property type="entry name" value="Vgb"/>
</dbReference>
<sequence>MAWLFMLSIIHPAIAAETAYQGFQSPTGIVEVADVGIYVTDWSANTVTRIDTQGRRSVIVKDLPAAAGLAIDDMGSLFITSYSADYILRIDPDGATRRISGNLSTPTGIAFAHDGRLLVANRGSGEVISLDVSSGQVKKVADSLSLPVGVVEMADGSIVVSQYGGRVTRIMRNGSQQEIGRDFTRPGVGILADGPDAVLIVDNGAGVLRRVSFDGTSSVVADNLSGNAVALGRGVNGDVLIGCWGSGIIYRIQP</sequence>
<dbReference type="SUPFAM" id="SSF63829">
    <property type="entry name" value="Calcium-dependent phosphotriesterase"/>
    <property type="match status" value="1"/>
</dbReference>
<keyword evidence="1" id="KW-0732">Signal</keyword>
<dbReference type="InterPro" id="IPR011042">
    <property type="entry name" value="6-blade_b-propeller_TolB-like"/>
</dbReference>
<comment type="caution">
    <text evidence="2">The sequence shown here is derived from an EMBL/GenBank/DDBJ whole genome shotgun (WGS) entry which is preliminary data.</text>
</comment>
<gene>
    <name evidence="2" type="ORF">FJU30_09955</name>
</gene>
<name>A0A5J5G1X5_9GAMM</name>
<keyword evidence="2" id="KW-0418">Kinase</keyword>
<dbReference type="EMBL" id="VYKJ01000004">
    <property type="protein sequence ID" value="KAA9000756.1"/>
    <property type="molecule type" value="Genomic_DNA"/>
</dbReference>
<proteinExistence type="predicted"/>
<protein>
    <submittedName>
        <fullName evidence="2">Serine/threonine protein kinase</fullName>
    </submittedName>
</protein>
<keyword evidence="2" id="KW-0723">Serine/threonine-protein kinase</keyword>
<feature type="chain" id="PRO_5023813145" evidence="1">
    <location>
        <begin position="16"/>
        <end position="254"/>
    </location>
</feature>
<keyword evidence="3" id="KW-1185">Reference proteome</keyword>
<organism evidence="2 3">
    <name type="scientific">Affinibrenneria salicis</name>
    <dbReference type="NCBI Taxonomy" id="2590031"/>
    <lineage>
        <taxon>Bacteria</taxon>
        <taxon>Pseudomonadati</taxon>
        <taxon>Pseudomonadota</taxon>
        <taxon>Gammaproteobacteria</taxon>
        <taxon>Enterobacterales</taxon>
        <taxon>Pectobacteriaceae</taxon>
        <taxon>Affinibrenneria</taxon>
    </lineage>
</organism>
<accession>A0A5J5G1X5</accession>
<feature type="signal peptide" evidence="1">
    <location>
        <begin position="1"/>
        <end position="15"/>
    </location>
</feature>
<keyword evidence="2" id="KW-0808">Transferase</keyword>
<reference evidence="2 3" key="1">
    <citation type="submission" date="2019-09" db="EMBL/GenBank/DDBJ databases">
        <authorList>
            <person name="Li Y."/>
        </authorList>
    </citation>
    <scope>NUCLEOTIDE SEQUENCE [LARGE SCALE GENOMIC DNA]</scope>
    <source>
        <strain evidence="2 3">L3-3HA</strain>
    </source>
</reference>
<dbReference type="OrthoDB" id="9792285at2"/>
<dbReference type="Proteomes" id="UP000335415">
    <property type="component" value="Unassembled WGS sequence"/>
</dbReference>
<evidence type="ECO:0000313" key="3">
    <source>
        <dbReference type="Proteomes" id="UP000335415"/>
    </source>
</evidence>
<dbReference type="Pfam" id="PF24684">
    <property type="entry name" value="Vgb_lyase"/>
    <property type="match status" value="1"/>
</dbReference>
<evidence type="ECO:0000313" key="2">
    <source>
        <dbReference type="EMBL" id="KAA9000756.1"/>
    </source>
</evidence>
<dbReference type="PANTHER" id="PTHR40274:SF4">
    <property type="entry name" value="BLL1406 PROTEIN"/>
    <property type="match status" value="1"/>
</dbReference>
<dbReference type="PANTHER" id="PTHR40274">
    <property type="entry name" value="VIRGINIAMYCIN B LYASE"/>
    <property type="match status" value="1"/>
</dbReference>
<dbReference type="AlphaFoldDB" id="A0A5J5G1X5"/>
<evidence type="ECO:0000256" key="1">
    <source>
        <dbReference type="SAM" id="SignalP"/>
    </source>
</evidence>
<dbReference type="GO" id="GO:0004674">
    <property type="term" value="F:protein serine/threonine kinase activity"/>
    <property type="evidence" value="ECO:0007669"/>
    <property type="project" value="UniProtKB-KW"/>
</dbReference>